<sequence>MRGRLLVIRLQRLQLVIANSVEFQNPITFRIQHIYQQTSTPGQINLLTNPQLQALNPASDPLHPLSRIFPTSFSYYLFYLLCFLWARWLGGRTFGFFGDIKSPLGLRNGFCSVSVFVLLLPKGWNGLRRRNRQQLWAERVGLRNVLCSCVILNKEYVCYGTRFLSLGLLLRVVYSTGCRLFPSLRFPRLRISCRTPEERKKARTLVVVGDFLWSRTRWARSQLTGDISHLGWKQG</sequence>
<gene>
    <name evidence="3" type="ORF">B0H66DRAFT_194178</name>
</gene>
<comment type="caution">
    <text evidence="3">The sequence shown here is derived from an EMBL/GenBank/DDBJ whole genome shotgun (WGS) entry which is preliminary data.</text>
</comment>
<evidence type="ECO:0000256" key="1">
    <source>
        <dbReference type="SAM" id="Phobius"/>
    </source>
</evidence>
<dbReference type="AlphaFoldDB" id="A0AAE0IBP9"/>
<evidence type="ECO:0000256" key="2">
    <source>
        <dbReference type="SAM" id="SignalP"/>
    </source>
</evidence>
<proteinExistence type="predicted"/>
<dbReference type="EMBL" id="JAUEDM010000003">
    <property type="protein sequence ID" value="KAK3322192.1"/>
    <property type="molecule type" value="Genomic_DNA"/>
</dbReference>
<keyword evidence="2" id="KW-0732">Signal</keyword>
<protein>
    <submittedName>
        <fullName evidence="3">Uncharacterized protein</fullName>
    </submittedName>
</protein>
<dbReference type="Proteomes" id="UP001283341">
    <property type="component" value="Unassembled WGS sequence"/>
</dbReference>
<keyword evidence="1" id="KW-0812">Transmembrane</keyword>
<feature type="transmembrane region" description="Helical" evidence="1">
    <location>
        <begin position="106"/>
        <end position="124"/>
    </location>
</feature>
<evidence type="ECO:0000313" key="4">
    <source>
        <dbReference type="Proteomes" id="UP001283341"/>
    </source>
</evidence>
<keyword evidence="1" id="KW-1133">Transmembrane helix</keyword>
<organism evidence="3 4">
    <name type="scientific">Apodospora peruviana</name>
    <dbReference type="NCBI Taxonomy" id="516989"/>
    <lineage>
        <taxon>Eukaryota</taxon>
        <taxon>Fungi</taxon>
        <taxon>Dikarya</taxon>
        <taxon>Ascomycota</taxon>
        <taxon>Pezizomycotina</taxon>
        <taxon>Sordariomycetes</taxon>
        <taxon>Sordariomycetidae</taxon>
        <taxon>Sordariales</taxon>
        <taxon>Lasiosphaeriaceae</taxon>
        <taxon>Apodospora</taxon>
    </lineage>
</organism>
<reference evidence="3" key="1">
    <citation type="journal article" date="2023" name="Mol. Phylogenet. Evol.">
        <title>Genome-scale phylogeny and comparative genomics of the fungal order Sordariales.</title>
        <authorList>
            <person name="Hensen N."/>
            <person name="Bonometti L."/>
            <person name="Westerberg I."/>
            <person name="Brannstrom I.O."/>
            <person name="Guillou S."/>
            <person name="Cros-Aarteil S."/>
            <person name="Calhoun S."/>
            <person name="Haridas S."/>
            <person name="Kuo A."/>
            <person name="Mondo S."/>
            <person name="Pangilinan J."/>
            <person name="Riley R."/>
            <person name="LaButti K."/>
            <person name="Andreopoulos B."/>
            <person name="Lipzen A."/>
            <person name="Chen C."/>
            <person name="Yan M."/>
            <person name="Daum C."/>
            <person name="Ng V."/>
            <person name="Clum A."/>
            <person name="Steindorff A."/>
            <person name="Ohm R.A."/>
            <person name="Martin F."/>
            <person name="Silar P."/>
            <person name="Natvig D.O."/>
            <person name="Lalanne C."/>
            <person name="Gautier V."/>
            <person name="Ament-Velasquez S.L."/>
            <person name="Kruys A."/>
            <person name="Hutchinson M.I."/>
            <person name="Powell A.J."/>
            <person name="Barry K."/>
            <person name="Miller A.N."/>
            <person name="Grigoriev I.V."/>
            <person name="Debuchy R."/>
            <person name="Gladieux P."/>
            <person name="Hiltunen Thoren M."/>
            <person name="Johannesson H."/>
        </authorList>
    </citation>
    <scope>NUCLEOTIDE SEQUENCE</scope>
    <source>
        <strain evidence="3">CBS 118394</strain>
    </source>
</reference>
<keyword evidence="1" id="KW-0472">Membrane</keyword>
<evidence type="ECO:0000313" key="3">
    <source>
        <dbReference type="EMBL" id="KAK3322192.1"/>
    </source>
</evidence>
<accession>A0AAE0IBP9</accession>
<feature type="transmembrane region" description="Helical" evidence="1">
    <location>
        <begin position="68"/>
        <end position="86"/>
    </location>
</feature>
<name>A0AAE0IBP9_9PEZI</name>
<feature type="chain" id="PRO_5042136457" evidence="2">
    <location>
        <begin position="19"/>
        <end position="235"/>
    </location>
</feature>
<feature type="signal peptide" evidence="2">
    <location>
        <begin position="1"/>
        <end position="18"/>
    </location>
</feature>
<reference evidence="3" key="2">
    <citation type="submission" date="2023-06" db="EMBL/GenBank/DDBJ databases">
        <authorList>
            <consortium name="Lawrence Berkeley National Laboratory"/>
            <person name="Haridas S."/>
            <person name="Hensen N."/>
            <person name="Bonometti L."/>
            <person name="Westerberg I."/>
            <person name="Brannstrom I.O."/>
            <person name="Guillou S."/>
            <person name="Cros-Aarteil S."/>
            <person name="Calhoun S."/>
            <person name="Kuo A."/>
            <person name="Mondo S."/>
            <person name="Pangilinan J."/>
            <person name="Riley R."/>
            <person name="Labutti K."/>
            <person name="Andreopoulos B."/>
            <person name="Lipzen A."/>
            <person name="Chen C."/>
            <person name="Yanf M."/>
            <person name="Daum C."/>
            <person name="Ng V."/>
            <person name="Clum A."/>
            <person name="Steindorff A."/>
            <person name="Ohm R."/>
            <person name="Martin F."/>
            <person name="Silar P."/>
            <person name="Natvig D."/>
            <person name="Lalanne C."/>
            <person name="Gautier V."/>
            <person name="Ament-Velasquez S.L."/>
            <person name="Kruys A."/>
            <person name="Hutchinson M.I."/>
            <person name="Powell A.J."/>
            <person name="Barry K."/>
            <person name="Miller A.N."/>
            <person name="Grigoriev I.V."/>
            <person name="Debuchy R."/>
            <person name="Gladieux P."/>
            <person name="Thoren M.H."/>
            <person name="Johannesson H."/>
        </authorList>
    </citation>
    <scope>NUCLEOTIDE SEQUENCE</scope>
    <source>
        <strain evidence="3">CBS 118394</strain>
    </source>
</reference>
<keyword evidence="4" id="KW-1185">Reference proteome</keyword>